<geneLocation type="plasmid" evidence="1 2">
    <name>pAmyja1</name>
</geneLocation>
<dbReference type="AlphaFoldDB" id="A0A075VEF0"/>
<gene>
    <name evidence="1" type="ORF">AJAP_42640</name>
</gene>
<sequence>MVGLEDLTPGRREYLQWFHGRHSGAEREDLDRMIREAVHRRCSVPLEAIELLSPPLSTTGTGPIAVIRRRLIATYGSTCMTCPMRGERVDHDHRTGFVRGFLCNWCNGRVDHCLHVDGCAYARYLTAPPAAALKIRYPNRGRRPRPPALNADERRALRAEIAAQEESSG</sequence>
<organism evidence="1 2">
    <name type="scientific">Amycolatopsis japonica</name>
    <dbReference type="NCBI Taxonomy" id="208439"/>
    <lineage>
        <taxon>Bacteria</taxon>
        <taxon>Bacillati</taxon>
        <taxon>Actinomycetota</taxon>
        <taxon>Actinomycetes</taxon>
        <taxon>Pseudonocardiales</taxon>
        <taxon>Pseudonocardiaceae</taxon>
        <taxon>Amycolatopsis</taxon>
        <taxon>Amycolatopsis japonica group</taxon>
    </lineage>
</organism>
<accession>A0A075VEF0</accession>
<dbReference type="HOGENOM" id="CLU_1575224_0_0_11"/>
<evidence type="ECO:0000313" key="2">
    <source>
        <dbReference type="Proteomes" id="UP000028492"/>
    </source>
</evidence>
<dbReference type="Gene3D" id="3.40.1800.10">
    <property type="entry name" value="His-Me finger endonucleases"/>
    <property type="match status" value="1"/>
</dbReference>
<name>A0A075VEF0_9PSEU</name>
<dbReference type="eggNOG" id="ENOG50309J2">
    <property type="taxonomic scope" value="Bacteria"/>
</dbReference>
<dbReference type="Pfam" id="PF02945">
    <property type="entry name" value="Endonuclease_7"/>
    <property type="match status" value="1"/>
</dbReference>
<keyword evidence="1" id="KW-0614">Plasmid</keyword>
<keyword evidence="2" id="KW-1185">Reference proteome</keyword>
<protein>
    <recommendedName>
        <fullName evidence="3">Recombination endonuclease VII</fullName>
    </recommendedName>
</protein>
<evidence type="ECO:0008006" key="3">
    <source>
        <dbReference type="Google" id="ProtNLM"/>
    </source>
</evidence>
<evidence type="ECO:0000313" key="1">
    <source>
        <dbReference type="EMBL" id="AIG81295.1"/>
    </source>
</evidence>
<dbReference type="Proteomes" id="UP000028492">
    <property type="component" value="Plasmid pAmyja1"/>
</dbReference>
<dbReference type="InterPro" id="IPR038563">
    <property type="entry name" value="Endonuclease_7_sf"/>
</dbReference>
<reference evidence="1 2" key="1">
    <citation type="journal article" date="2014" name="J. Biotechnol.">
        <title>Complete genome sequence of the actinobacterium Amycolatopsis japonica MG417-CF17(T) (=DSM 44213T) producing (S,S)-N,N'-ethylenediaminedisuccinic acid.</title>
        <authorList>
            <person name="Stegmann E."/>
            <person name="Albersmeier A."/>
            <person name="Spohn M."/>
            <person name="Gert H."/>
            <person name="Weber T."/>
            <person name="Wohlleben W."/>
            <person name="Kalinowski J."/>
            <person name="Ruckert C."/>
        </authorList>
    </citation>
    <scope>NUCLEOTIDE SEQUENCE [LARGE SCALE GENOMIC DNA]</scope>
    <source>
        <strain evidence="2">MG417-CF17 (DSM 44213)</strain>
        <plasmid evidence="1">pAmyja1</plasmid>
    </source>
</reference>
<dbReference type="SUPFAM" id="SSF54060">
    <property type="entry name" value="His-Me finger endonucleases"/>
    <property type="match status" value="1"/>
</dbReference>
<dbReference type="InterPro" id="IPR044925">
    <property type="entry name" value="His-Me_finger_sf"/>
</dbReference>
<dbReference type="EMBL" id="CP008954">
    <property type="protein sequence ID" value="AIG81295.1"/>
    <property type="molecule type" value="Genomic_DNA"/>
</dbReference>
<dbReference type="KEGG" id="aja:AJAP_42640"/>
<proteinExistence type="predicted"/>
<dbReference type="InterPro" id="IPR004211">
    <property type="entry name" value="Endonuclease_7"/>
</dbReference>